<evidence type="ECO:0000256" key="5">
    <source>
        <dbReference type="ARBA" id="ARBA00022801"/>
    </source>
</evidence>
<dbReference type="EMBL" id="MPRJ01000080">
    <property type="protein sequence ID" value="OOZ35730.1"/>
    <property type="molecule type" value="Genomic_DNA"/>
</dbReference>
<dbReference type="InterPro" id="IPR032456">
    <property type="entry name" value="Peptidase_M48_N"/>
</dbReference>
<keyword evidence="2 13" id="KW-0645">Protease</keyword>
<dbReference type="Pfam" id="PF16491">
    <property type="entry name" value="Peptidase_M48_N"/>
    <property type="match status" value="1"/>
</dbReference>
<dbReference type="AlphaFoldDB" id="A0A1T2KSP9"/>
<name>A0A1T2KSP9_9GAMM</name>
<feature type="transmembrane region" description="Helical" evidence="14">
    <location>
        <begin position="146"/>
        <end position="168"/>
    </location>
</feature>
<keyword evidence="5 13" id="KW-0378">Hydrolase</keyword>
<evidence type="ECO:0000259" key="16">
    <source>
        <dbReference type="Pfam" id="PF16491"/>
    </source>
</evidence>
<evidence type="ECO:0000256" key="2">
    <source>
        <dbReference type="ARBA" id="ARBA00022670"/>
    </source>
</evidence>
<evidence type="ECO:0000256" key="11">
    <source>
        <dbReference type="PIRSR" id="PIRSR627057-1"/>
    </source>
</evidence>
<feature type="active site" description="Proton donor" evidence="11">
    <location>
        <position position="359"/>
    </location>
</feature>
<feature type="transmembrane region" description="Helical" evidence="14">
    <location>
        <begin position="174"/>
        <end position="194"/>
    </location>
</feature>
<dbReference type="GO" id="GO:0071586">
    <property type="term" value="P:CAAX-box protein processing"/>
    <property type="evidence" value="ECO:0007669"/>
    <property type="project" value="InterPro"/>
</dbReference>
<feature type="transmembrane region" description="Helical" evidence="14">
    <location>
        <begin position="326"/>
        <end position="343"/>
    </location>
</feature>
<dbReference type="Gene3D" id="3.30.2010.10">
    <property type="entry name" value="Metalloproteases ('zincins'), catalytic domain"/>
    <property type="match status" value="1"/>
</dbReference>
<feature type="transmembrane region" description="Helical" evidence="14">
    <location>
        <begin position="66"/>
        <end position="84"/>
    </location>
</feature>
<evidence type="ECO:0000256" key="12">
    <source>
        <dbReference type="PIRSR" id="PIRSR627057-2"/>
    </source>
</evidence>
<proteinExistence type="inferred from homology"/>
<evidence type="ECO:0000256" key="9">
    <source>
        <dbReference type="ARBA" id="ARBA00023049"/>
    </source>
</evidence>
<evidence type="ECO:0000256" key="4">
    <source>
        <dbReference type="ARBA" id="ARBA00022723"/>
    </source>
</evidence>
<evidence type="ECO:0000256" key="1">
    <source>
        <dbReference type="ARBA" id="ARBA00004477"/>
    </source>
</evidence>
<feature type="active site" evidence="11">
    <location>
        <position position="278"/>
    </location>
</feature>
<keyword evidence="10 14" id="KW-0472">Membrane</keyword>
<dbReference type="InterPro" id="IPR027057">
    <property type="entry name" value="CAXX_Prtase_1"/>
</dbReference>
<dbReference type="PANTHER" id="PTHR10120">
    <property type="entry name" value="CAAX PRENYL PROTEASE 1"/>
    <property type="match status" value="1"/>
</dbReference>
<gene>
    <name evidence="17" type="ORF">BOW51_10545</name>
</gene>
<accession>A0A1T2KSP9</accession>
<reference evidence="17 18" key="1">
    <citation type="submission" date="2016-11" db="EMBL/GenBank/DDBJ databases">
        <title>Mixed transmission modes and dynamic genome evolution in an obligate animal-bacterial symbiosis.</title>
        <authorList>
            <person name="Russell S.L."/>
            <person name="Corbett-Detig R.B."/>
            <person name="Cavanaugh C.M."/>
        </authorList>
    </citation>
    <scope>NUCLEOTIDE SEQUENCE [LARGE SCALE GENOMIC DNA]</scope>
    <source>
        <strain evidence="17">Se-Cadez</strain>
    </source>
</reference>
<dbReference type="InterPro" id="IPR001915">
    <property type="entry name" value="Peptidase_M48"/>
</dbReference>
<evidence type="ECO:0000256" key="14">
    <source>
        <dbReference type="SAM" id="Phobius"/>
    </source>
</evidence>
<keyword evidence="3 14" id="KW-0812">Transmembrane</keyword>
<feature type="transmembrane region" description="Helical" evidence="14">
    <location>
        <begin position="291"/>
        <end position="314"/>
    </location>
</feature>
<keyword evidence="6" id="KW-0256">Endoplasmic reticulum</keyword>
<evidence type="ECO:0000313" key="17">
    <source>
        <dbReference type="EMBL" id="OOZ35730.1"/>
    </source>
</evidence>
<comment type="subcellular location">
    <subcellularLocation>
        <location evidence="1">Endoplasmic reticulum membrane</location>
        <topology evidence="1">Multi-pass membrane protein</topology>
    </subcellularLocation>
</comment>
<feature type="binding site" evidence="12">
    <location>
        <position position="281"/>
    </location>
    <ligand>
        <name>Zn(2+)</name>
        <dbReference type="ChEBI" id="CHEBI:29105"/>
        <note>catalytic</note>
    </ligand>
</feature>
<comment type="caution">
    <text evidence="17">The sequence shown here is derived from an EMBL/GenBank/DDBJ whole genome shotgun (WGS) entry which is preliminary data.</text>
</comment>
<dbReference type="Pfam" id="PF01435">
    <property type="entry name" value="Peptidase_M48"/>
    <property type="match status" value="1"/>
</dbReference>
<dbReference type="GO" id="GO:0046872">
    <property type="term" value="F:metal ion binding"/>
    <property type="evidence" value="ECO:0007669"/>
    <property type="project" value="UniProtKB-KW"/>
</dbReference>
<evidence type="ECO:0000256" key="7">
    <source>
        <dbReference type="ARBA" id="ARBA00022833"/>
    </source>
</evidence>
<feature type="domain" description="CAAX prenyl protease 1 N-terminal" evidence="16">
    <location>
        <begin position="27"/>
        <end position="204"/>
    </location>
</feature>
<sequence>MHMFTTVFLAALATGLLIELWLIQRHQRHITSHRDQVPKAFTDKVSLQEHQKAADYSCAKLSLGRIELVFGVLVLLAWTLGGGINLLDSLWMDSPWGSVITGIGLILTFSLVNRVIDLPFGIYRTFVLEERFGFNRTTPKRFMLDLLLQTVIGLVLGVPLLWAVLWLMEGAGKYWWFAAWLVWVAFMLTVTWLYPTVIAPLFNKFTPLEEGSLKARIDSLLDRCGFTSKGIFVMDGSKRSGHGNAYFTGFGRSKRIVFFDTLIESLEDQETEAVLAHELGHFKKRHALKHLVIAMAFTLVGLWLLGWLSTQPWFYQGLGVENTSNALALLLFMISVPVFTQFMQPAGNWLSRRHEFEADDFAHKNTGAEHLITALVKLYKENASTLTPDPFYSAYHDSHPPAPVRITHLSSKIDT</sequence>
<keyword evidence="18" id="KW-1185">Reference proteome</keyword>
<dbReference type="OrthoDB" id="9781930at2"/>
<evidence type="ECO:0000313" key="18">
    <source>
        <dbReference type="Proteomes" id="UP000190896"/>
    </source>
</evidence>
<protein>
    <submittedName>
        <fullName evidence="17">Peptidase M48</fullName>
    </submittedName>
</protein>
<keyword evidence="7 12" id="KW-0862">Zinc</keyword>
<evidence type="ECO:0000256" key="13">
    <source>
        <dbReference type="RuleBase" id="RU003983"/>
    </source>
</evidence>
<dbReference type="FunFam" id="3.30.2010.10:FF:000002">
    <property type="entry name" value="CAAX prenyl protease"/>
    <property type="match status" value="1"/>
</dbReference>
<evidence type="ECO:0000256" key="6">
    <source>
        <dbReference type="ARBA" id="ARBA00022824"/>
    </source>
</evidence>
<comment type="cofactor">
    <cofactor evidence="12 13">
        <name>Zn(2+)</name>
        <dbReference type="ChEBI" id="CHEBI:29105"/>
    </cofactor>
    <text evidence="12 13">Binds 1 zinc ion per subunit.</text>
</comment>
<evidence type="ECO:0000256" key="10">
    <source>
        <dbReference type="ARBA" id="ARBA00023136"/>
    </source>
</evidence>
<comment type="similarity">
    <text evidence="13">Belongs to the peptidase M48 family.</text>
</comment>
<feature type="domain" description="Peptidase M48" evidence="15">
    <location>
        <begin position="207"/>
        <end position="411"/>
    </location>
</feature>
<keyword evidence="4 12" id="KW-0479">Metal-binding</keyword>
<feature type="transmembrane region" description="Helical" evidence="14">
    <location>
        <begin position="6"/>
        <end position="23"/>
    </location>
</feature>
<feature type="binding site" evidence="12">
    <location>
        <position position="355"/>
    </location>
    <ligand>
        <name>Zn(2+)</name>
        <dbReference type="ChEBI" id="CHEBI:29105"/>
        <note>catalytic</note>
    </ligand>
</feature>
<evidence type="ECO:0000256" key="3">
    <source>
        <dbReference type="ARBA" id="ARBA00022692"/>
    </source>
</evidence>
<dbReference type="GO" id="GO:0004222">
    <property type="term" value="F:metalloendopeptidase activity"/>
    <property type="evidence" value="ECO:0007669"/>
    <property type="project" value="InterPro"/>
</dbReference>
<dbReference type="Proteomes" id="UP000190896">
    <property type="component" value="Unassembled WGS sequence"/>
</dbReference>
<keyword evidence="9 13" id="KW-0482">Metalloprotease</keyword>
<keyword evidence="8 14" id="KW-1133">Transmembrane helix</keyword>
<evidence type="ECO:0000256" key="8">
    <source>
        <dbReference type="ARBA" id="ARBA00022989"/>
    </source>
</evidence>
<feature type="binding site" evidence="12">
    <location>
        <position position="277"/>
    </location>
    <ligand>
        <name>Zn(2+)</name>
        <dbReference type="ChEBI" id="CHEBI:29105"/>
        <note>catalytic</note>
    </ligand>
</feature>
<evidence type="ECO:0000259" key="15">
    <source>
        <dbReference type="Pfam" id="PF01435"/>
    </source>
</evidence>
<organism evidence="17 18">
    <name type="scientific">Solemya velesiana gill symbiont</name>
    <dbReference type="NCBI Taxonomy" id="1918948"/>
    <lineage>
        <taxon>Bacteria</taxon>
        <taxon>Pseudomonadati</taxon>
        <taxon>Pseudomonadota</taxon>
        <taxon>Gammaproteobacteria</taxon>
        <taxon>sulfur-oxidizing symbionts</taxon>
    </lineage>
</organism>
<dbReference type="CDD" id="cd07343">
    <property type="entry name" value="M48A_Zmpste24p_like"/>
    <property type="match status" value="1"/>
</dbReference>
<feature type="transmembrane region" description="Helical" evidence="14">
    <location>
        <begin position="96"/>
        <end position="116"/>
    </location>
</feature>